<keyword evidence="3" id="KW-1185">Reference proteome</keyword>
<feature type="region of interest" description="Disordered" evidence="1">
    <location>
        <begin position="26"/>
        <end position="48"/>
    </location>
</feature>
<evidence type="ECO:0000313" key="2">
    <source>
        <dbReference type="EMBL" id="MBM7702843.1"/>
    </source>
</evidence>
<comment type="caution">
    <text evidence="2">The sequence shown here is derived from an EMBL/GenBank/DDBJ whole genome shotgun (WGS) entry which is preliminary data.</text>
</comment>
<evidence type="ECO:0000256" key="1">
    <source>
        <dbReference type="SAM" id="MobiDB-lite"/>
    </source>
</evidence>
<dbReference type="Proteomes" id="UP000809829">
    <property type="component" value="Unassembled WGS sequence"/>
</dbReference>
<accession>A0ABS2QUG3</accession>
<dbReference type="RefSeq" id="WP_205186184.1">
    <property type="nucleotide sequence ID" value="NZ_JAFBFC010000003.1"/>
</dbReference>
<proteinExistence type="predicted"/>
<reference evidence="2 3" key="1">
    <citation type="submission" date="2021-01" db="EMBL/GenBank/DDBJ databases">
        <title>Genomic Encyclopedia of Type Strains, Phase IV (KMG-IV): sequencing the most valuable type-strain genomes for metagenomic binning, comparative biology and taxonomic classification.</title>
        <authorList>
            <person name="Goeker M."/>
        </authorList>
    </citation>
    <scope>NUCLEOTIDE SEQUENCE [LARGE SCALE GENOMIC DNA]</scope>
    <source>
        <strain evidence="2 3">DSM 104297</strain>
    </source>
</reference>
<name>A0ABS2QUG3_9BACI</name>
<dbReference type="EMBL" id="JAFBFC010000003">
    <property type="protein sequence ID" value="MBM7702843.1"/>
    <property type="molecule type" value="Genomic_DNA"/>
</dbReference>
<organism evidence="2 3">
    <name type="scientific">Priestia iocasae</name>
    <dbReference type="NCBI Taxonomy" id="2291674"/>
    <lineage>
        <taxon>Bacteria</taxon>
        <taxon>Bacillati</taxon>
        <taxon>Bacillota</taxon>
        <taxon>Bacilli</taxon>
        <taxon>Bacillales</taxon>
        <taxon>Bacillaceae</taxon>
        <taxon>Priestia</taxon>
    </lineage>
</organism>
<protein>
    <submittedName>
        <fullName evidence="2">Membrane protein YgcG</fullName>
    </submittedName>
</protein>
<evidence type="ECO:0000313" key="3">
    <source>
        <dbReference type="Proteomes" id="UP000809829"/>
    </source>
</evidence>
<gene>
    <name evidence="2" type="ORF">JOC83_001690</name>
</gene>
<sequence>MEMFVLFIIIAFIFIVGMVAVKGSVSPSKKRGIRTQNHSTDSSAGSIGFFSGDSGSDCGNGGSGGGDSGGGCGGGGGD</sequence>